<evidence type="ECO:0000256" key="5">
    <source>
        <dbReference type="SAM" id="SignalP"/>
    </source>
</evidence>
<keyword evidence="3 4" id="KW-0408">Iron</keyword>
<keyword evidence="8" id="KW-1185">Reference proteome</keyword>
<accession>A0A5C8PMD6</accession>
<evidence type="ECO:0000256" key="4">
    <source>
        <dbReference type="PROSITE-ProRule" id="PRU00433"/>
    </source>
</evidence>
<dbReference type="OrthoDB" id="9808603at2"/>
<feature type="chain" id="PRO_5023067122" evidence="5">
    <location>
        <begin position="33"/>
        <end position="112"/>
    </location>
</feature>
<dbReference type="Gene3D" id="1.10.760.10">
    <property type="entry name" value="Cytochrome c-like domain"/>
    <property type="match status" value="1"/>
</dbReference>
<dbReference type="InterPro" id="IPR009056">
    <property type="entry name" value="Cyt_c-like_dom"/>
</dbReference>
<evidence type="ECO:0000256" key="1">
    <source>
        <dbReference type="ARBA" id="ARBA00022617"/>
    </source>
</evidence>
<dbReference type="AlphaFoldDB" id="A0A5C8PMD6"/>
<keyword evidence="2 4" id="KW-0479">Metal-binding</keyword>
<organism evidence="7 8">
    <name type="scientific">Vineibacter terrae</name>
    <dbReference type="NCBI Taxonomy" id="2586908"/>
    <lineage>
        <taxon>Bacteria</taxon>
        <taxon>Pseudomonadati</taxon>
        <taxon>Pseudomonadota</taxon>
        <taxon>Alphaproteobacteria</taxon>
        <taxon>Hyphomicrobiales</taxon>
        <taxon>Vineibacter</taxon>
    </lineage>
</organism>
<sequence length="112" mass="11130">MRPFSPPAQGEGKTRCCLALLVAFAWTGAAVAASPEAPAGAAACSGCHPAGKGVDTPVPPLAGRAPADIAAALRDFKAGGRAPTVMGRIAKGFTDSEIDALAAWFGAQKVTP</sequence>
<feature type="domain" description="Cytochrome c" evidence="6">
    <location>
        <begin position="23"/>
        <end position="109"/>
    </location>
</feature>
<evidence type="ECO:0000256" key="3">
    <source>
        <dbReference type="ARBA" id="ARBA00023004"/>
    </source>
</evidence>
<gene>
    <name evidence="7" type="ORF">FHP25_14435</name>
</gene>
<comment type="caution">
    <text evidence="7">The sequence shown here is derived from an EMBL/GenBank/DDBJ whole genome shotgun (WGS) entry which is preliminary data.</text>
</comment>
<dbReference type="PROSITE" id="PS51007">
    <property type="entry name" value="CYTC"/>
    <property type="match status" value="1"/>
</dbReference>
<keyword evidence="1 4" id="KW-0349">Heme</keyword>
<evidence type="ECO:0000313" key="7">
    <source>
        <dbReference type="EMBL" id="TXL75435.1"/>
    </source>
</evidence>
<dbReference type="EMBL" id="VDUZ01000014">
    <property type="protein sequence ID" value="TXL75435.1"/>
    <property type="molecule type" value="Genomic_DNA"/>
</dbReference>
<protein>
    <submittedName>
        <fullName evidence="7">Cytochrome C</fullName>
    </submittedName>
</protein>
<evidence type="ECO:0000256" key="2">
    <source>
        <dbReference type="ARBA" id="ARBA00022723"/>
    </source>
</evidence>
<evidence type="ECO:0000313" key="8">
    <source>
        <dbReference type="Proteomes" id="UP000321638"/>
    </source>
</evidence>
<dbReference type="InterPro" id="IPR036909">
    <property type="entry name" value="Cyt_c-like_dom_sf"/>
</dbReference>
<name>A0A5C8PMD6_9HYPH</name>
<feature type="signal peptide" evidence="5">
    <location>
        <begin position="1"/>
        <end position="32"/>
    </location>
</feature>
<keyword evidence="5" id="KW-0732">Signal</keyword>
<proteinExistence type="predicted"/>
<dbReference type="GO" id="GO:0009055">
    <property type="term" value="F:electron transfer activity"/>
    <property type="evidence" value="ECO:0007669"/>
    <property type="project" value="InterPro"/>
</dbReference>
<reference evidence="7 8" key="1">
    <citation type="submission" date="2019-06" db="EMBL/GenBank/DDBJ databases">
        <title>New taxonomy in bacterial strain CC-CFT640, isolated from vineyard.</title>
        <authorList>
            <person name="Lin S.-Y."/>
            <person name="Tsai C.-F."/>
            <person name="Young C.-C."/>
        </authorList>
    </citation>
    <scope>NUCLEOTIDE SEQUENCE [LARGE SCALE GENOMIC DNA]</scope>
    <source>
        <strain evidence="7 8">CC-CFT640</strain>
    </source>
</reference>
<dbReference type="SUPFAM" id="SSF46626">
    <property type="entry name" value="Cytochrome c"/>
    <property type="match status" value="1"/>
</dbReference>
<dbReference type="Proteomes" id="UP000321638">
    <property type="component" value="Unassembled WGS sequence"/>
</dbReference>
<evidence type="ECO:0000259" key="6">
    <source>
        <dbReference type="PROSITE" id="PS51007"/>
    </source>
</evidence>
<dbReference type="GO" id="GO:0046872">
    <property type="term" value="F:metal ion binding"/>
    <property type="evidence" value="ECO:0007669"/>
    <property type="project" value="UniProtKB-KW"/>
</dbReference>
<dbReference type="GO" id="GO:0020037">
    <property type="term" value="F:heme binding"/>
    <property type="evidence" value="ECO:0007669"/>
    <property type="project" value="InterPro"/>
</dbReference>